<dbReference type="Gene3D" id="3.30.9.10">
    <property type="entry name" value="D-Amino Acid Oxidase, subunit A, domain 2"/>
    <property type="match status" value="1"/>
</dbReference>
<feature type="domain" description="FAD dependent oxidoreductase" evidence="3">
    <location>
        <begin position="9"/>
        <end position="365"/>
    </location>
</feature>
<dbReference type="InterPro" id="IPR036188">
    <property type="entry name" value="FAD/NAD-bd_sf"/>
</dbReference>
<dbReference type="Proteomes" id="UP000184533">
    <property type="component" value="Unassembled WGS sequence"/>
</dbReference>
<reference evidence="5 7" key="2">
    <citation type="submission" date="2016-11" db="EMBL/GenBank/DDBJ databases">
        <authorList>
            <person name="Jaros S."/>
            <person name="Januszkiewicz K."/>
            <person name="Wedrychowicz H."/>
        </authorList>
    </citation>
    <scope>NUCLEOTIDE SEQUENCE [LARGE SCALE GENOMIC DNA]</scope>
    <source>
        <strain evidence="5 7">DSM 17137</strain>
    </source>
</reference>
<keyword evidence="2" id="KW-0812">Transmembrane</keyword>
<evidence type="ECO:0000313" key="7">
    <source>
        <dbReference type="Proteomes" id="UP000184533"/>
    </source>
</evidence>
<organism evidence="4 6">
    <name type="scientific">Devosia limi DSM 17137</name>
    <dbReference type="NCBI Taxonomy" id="1121477"/>
    <lineage>
        <taxon>Bacteria</taxon>
        <taxon>Pseudomonadati</taxon>
        <taxon>Pseudomonadota</taxon>
        <taxon>Alphaproteobacteria</taxon>
        <taxon>Hyphomicrobiales</taxon>
        <taxon>Devosiaceae</taxon>
        <taxon>Devosia</taxon>
    </lineage>
</organism>
<gene>
    <name evidence="5" type="ORF">SAMN02745223_02320</name>
    <name evidence="4" type="ORF">VW29_17655</name>
</gene>
<dbReference type="AlphaFoldDB" id="A0A0F5LCN0"/>
<evidence type="ECO:0000313" key="4">
    <source>
        <dbReference type="EMBL" id="KKB79387.1"/>
    </source>
</evidence>
<dbReference type="SUPFAM" id="SSF54373">
    <property type="entry name" value="FAD-linked reductases, C-terminal domain"/>
    <property type="match status" value="1"/>
</dbReference>
<keyword evidence="2" id="KW-1133">Transmembrane helix</keyword>
<dbReference type="OrthoDB" id="9801699at2"/>
<proteinExistence type="predicted"/>
<dbReference type="EMBL" id="FQVC01000006">
    <property type="protein sequence ID" value="SHF31384.1"/>
    <property type="molecule type" value="Genomic_DNA"/>
</dbReference>
<dbReference type="InterPro" id="IPR006076">
    <property type="entry name" value="FAD-dep_OxRdtase"/>
</dbReference>
<dbReference type="SUPFAM" id="SSF51905">
    <property type="entry name" value="FAD/NAD(P)-binding domain"/>
    <property type="match status" value="1"/>
</dbReference>
<dbReference type="STRING" id="1121477.SAMN02745223_02320"/>
<dbReference type="Pfam" id="PF01266">
    <property type="entry name" value="DAO"/>
    <property type="match status" value="1"/>
</dbReference>
<keyword evidence="6" id="KW-1185">Reference proteome</keyword>
<evidence type="ECO:0000313" key="5">
    <source>
        <dbReference type="EMBL" id="SHF31384.1"/>
    </source>
</evidence>
<evidence type="ECO:0000259" key="3">
    <source>
        <dbReference type="Pfam" id="PF01266"/>
    </source>
</evidence>
<feature type="transmembrane region" description="Helical" evidence="2">
    <location>
        <begin position="6"/>
        <end position="26"/>
    </location>
</feature>
<sequence>MVSTSSLSVIIIGCGIVGASTAYFLARAGVQVEILDAIEPAAQATGSADGAVSVASKRPGPVMNAALAGIALYRELAVQGLFEGAFKSRSTFVLASSPVEREVLEAHAAVLRSVGVRVEMLTSTDLRARFAPLSDAVIMGLEVFDEGHAIGYQIVHRLLSAAPVNVRRNCRVESFLRDGNGRVTGVVTNHGPMLADAVVVASGNGSADLLGIPDVLIARKGQLLVTERAPALNAAMPGAIMSGRYLISKGMQAGTALASDRGYGTVVDPLATGQFLIGGTREDSGEKATNDAEAVAEVLRRAVEMVPGLAGVRLLRAFAGIRTAVIDSKPLIGRVPDADNVYVATGFEGDGICLGPVTGKAISQLVLDRSVDLDLAPFSPARFAQLGVAA</sequence>
<protein>
    <submittedName>
        <fullName evidence="5">Glycine/D-amino acid oxidase</fullName>
    </submittedName>
    <submittedName>
        <fullName evidence="4">Oxidoreductase</fullName>
    </submittedName>
</protein>
<dbReference type="Gene3D" id="3.50.50.60">
    <property type="entry name" value="FAD/NAD(P)-binding domain"/>
    <property type="match status" value="1"/>
</dbReference>
<evidence type="ECO:0000256" key="1">
    <source>
        <dbReference type="ARBA" id="ARBA00023002"/>
    </source>
</evidence>
<dbReference type="PANTHER" id="PTHR13847:SF287">
    <property type="entry name" value="FAD-DEPENDENT OXIDOREDUCTASE DOMAIN-CONTAINING PROTEIN 1"/>
    <property type="match status" value="1"/>
</dbReference>
<dbReference type="Proteomes" id="UP000033608">
    <property type="component" value="Unassembled WGS sequence"/>
</dbReference>
<dbReference type="GO" id="GO:0016491">
    <property type="term" value="F:oxidoreductase activity"/>
    <property type="evidence" value="ECO:0007669"/>
    <property type="project" value="UniProtKB-KW"/>
</dbReference>
<keyword evidence="2" id="KW-0472">Membrane</keyword>
<dbReference type="PATRIC" id="fig|1121477.3.peg.282"/>
<evidence type="ECO:0000256" key="2">
    <source>
        <dbReference type="SAM" id="Phobius"/>
    </source>
</evidence>
<evidence type="ECO:0000313" key="6">
    <source>
        <dbReference type="Proteomes" id="UP000033608"/>
    </source>
</evidence>
<name>A0A0F5LCN0_9HYPH</name>
<keyword evidence="1" id="KW-0560">Oxidoreductase</keyword>
<dbReference type="EMBL" id="LAJF01000112">
    <property type="protein sequence ID" value="KKB79387.1"/>
    <property type="molecule type" value="Genomic_DNA"/>
</dbReference>
<dbReference type="GO" id="GO:0005737">
    <property type="term" value="C:cytoplasm"/>
    <property type="evidence" value="ECO:0007669"/>
    <property type="project" value="TreeGrafter"/>
</dbReference>
<reference evidence="4 6" key="1">
    <citation type="submission" date="2015-03" db="EMBL/GenBank/DDBJ databases">
        <authorList>
            <person name="Hassan Y.I."/>
            <person name="Lepp D."/>
            <person name="Zhou T."/>
        </authorList>
    </citation>
    <scope>NUCLEOTIDE SEQUENCE [LARGE SCALE GENOMIC DNA]</scope>
    <source>
        <strain evidence="4 6">DSM 17137</strain>
    </source>
</reference>
<accession>A0A0F5LCN0</accession>
<dbReference type="PANTHER" id="PTHR13847">
    <property type="entry name" value="SARCOSINE DEHYDROGENASE-RELATED"/>
    <property type="match status" value="1"/>
</dbReference>